<feature type="region of interest" description="Disordered" evidence="1">
    <location>
        <begin position="88"/>
        <end position="111"/>
    </location>
</feature>
<dbReference type="AlphaFoldDB" id="A0A542E118"/>
<dbReference type="Proteomes" id="UP000317893">
    <property type="component" value="Unassembled WGS sequence"/>
</dbReference>
<reference evidence="2 3" key="1">
    <citation type="submission" date="2019-06" db="EMBL/GenBank/DDBJ databases">
        <title>Sequencing the genomes of 1000 actinobacteria strains.</title>
        <authorList>
            <person name="Klenk H.-P."/>
        </authorList>
    </citation>
    <scope>NUCLEOTIDE SEQUENCE [LARGE SCALE GENOMIC DNA]</scope>
    <source>
        <strain evidence="2 3">DSM 18607</strain>
    </source>
</reference>
<sequence>MVPPPARRRRGRDAAPTPPTALPDRTREVAPAPEVDAAVAGMLDLARWAKARRHRGRLTAQESQTVELALRRRTGAFAGAVRRMLQSPVRSRPGAVAAPAPVEDDTAQRRS</sequence>
<keyword evidence="3" id="KW-1185">Reference proteome</keyword>
<evidence type="ECO:0000256" key="1">
    <source>
        <dbReference type="SAM" id="MobiDB-lite"/>
    </source>
</evidence>
<feature type="region of interest" description="Disordered" evidence="1">
    <location>
        <begin position="1"/>
        <end position="33"/>
    </location>
</feature>
<evidence type="ECO:0000313" key="2">
    <source>
        <dbReference type="EMBL" id="TQJ09012.1"/>
    </source>
</evidence>
<name>A0A542E118_9MICO</name>
<gene>
    <name evidence="2" type="ORF">FB458_2115</name>
</gene>
<proteinExistence type="predicted"/>
<dbReference type="EMBL" id="VFMN01000001">
    <property type="protein sequence ID" value="TQJ09012.1"/>
    <property type="molecule type" value="Genomic_DNA"/>
</dbReference>
<comment type="caution">
    <text evidence="2">The sequence shown here is derived from an EMBL/GenBank/DDBJ whole genome shotgun (WGS) entry which is preliminary data.</text>
</comment>
<accession>A0A542E118</accession>
<protein>
    <submittedName>
        <fullName evidence="2">Uncharacterized protein</fullName>
    </submittedName>
</protein>
<organism evidence="2 3">
    <name type="scientific">Lapillicoccus jejuensis</name>
    <dbReference type="NCBI Taxonomy" id="402171"/>
    <lineage>
        <taxon>Bacteria</taxon>
        <taxon>Bacillati</taxon>
        <taxon>Actinomycetota</taxon>
        <taxon>Actinomycetes</taxon>
        <taxon>Micrococcales</taxon>
        <taxon>Intrasporangiaceae</taxon>
        <taxon>Lapillicoccus</taxon>
    </lineage>
</organism>
<evidence type="ECO:0000313" key="3">
    <source>
        <dbReference type="Proteomes" id="UP000317893"/>
    </source>
</evidence>
<feature type="compositionally biased region" description="Basic residues" evidence="1">
    <location>
        <begin position="1"/>
        <end position="11"/>
    </location>
</feature>
<dbReference type="RefSeq" id="WP_141848445.1">
    <property type="nucleotide sequence ID" value="NZ_BAAAPR010000005.1"/>
</dbReference>